<keyword evidence="8 13" id="KW-0067">ATP-binding</keyword>
<keyword evidence="9 13" id="KW-0460">Magnesium</keyword>
<dbReference type="RefSeq" id="WP_013558420.1">
    <property type="nucleotide sequence ID" value="NC_014958.1"/>
</dbReference>
<keyword evidence="4 13" id="KW-0963">Cytoplasm</keyword>
<keyword evidence="6 13" id="KW-0479">Metal-binding</keyword>
<dbReference type="GO" id="GO:0004826">
    <property type="term" value="F:phenylalanine-tRNA ligase activity"/>
    <property type="evidence" value="ECO:0007669"/>
    <property type="project" value="UniProtKB-UniRule"/>
</dbReference>
<dbReference type="GO" id="GO:0005737">
    <property type="term" value="C:cytoplasm"/>
    <property type="evidence" value="ECO:0007669"/>
    <property type="project" value="UniProtKB-SubCell"/>
</dbReference>
<comment type="cofactor">
    <cofactor evidence="13">
        <name>Mg(2+)</name>
        <dbReference type="ChEBI" id="CHEBI:18420"/>
    </cofactor>
    <text evidence="13">Binds 2 magnesium ions per tetramer.</text>
</comment>
<dbReference type="EC" id="6.1.1.20" evidence="13"/>
<dbReference type="PROSITE" id="PS50862">
    <property type="entry name" value="AA_TRNA_LIGASE_II"/>
    <property type="match status" value="1"/>
</dbReference>
<dbReference type="InterPro" id="IPR022911">
    <property type="entry name" value="Phe_tRNA_ligase_alpha1_bac"/>
</dbReference>
<dbReference type="InterPro" id="IPR045864">
    <property type="entry name" value="aa-tRNA-synth_II/BPL/LPL"/>
</dbReference>
<sequence>MQQEALQAIQDAPTLDALQAVKTKYVGKSGLITRELGTLGKLPPEERKARGAEINAVRAAVEAALTEREATLKRAALDAKLASEAIDVTLPGTPLPSGGLHLITRILDDLTDIFTRLGYAVVEGQEVEDDTHNFDALNIPWYHPARDLWDTFWLEDGRLLRTHTSPMQVRYMLEHTPALKIVVPGKVYRYEATDATHESMFHQLEGLVVGDHISMADLKGTIAEMARGLFGARAKVRFQPSYYPFVEPGADFAVWWENPRGESKWLELGGCGMVHPNVFKAVDDLREQMGRQRIYEGKTGFAFGLGPERIAMLKYGIPDIRYFYANDLQILGQFRGDLENRAPVPPPSTPNADAAQEAL</sequence>
<dbReference type="Proteomes" id="UP000008635">
    <property type="component" value="Chromosome"/>
</dbReference>
<keyword evidence="17" id="KW-1185">Reference proteome</keyword>
<dbReference type="GO" id="GO:0005524">
    <property type="term" value="F:ATP binding"/>
    <property type="evidence" value="ECO:0007669"/>
    <property type="project" value="UniProtKB-UniRule"/>
</dbReference>
<dbReference type="NCBIfam" id="TIGR00468">
    <property type="entry name" value="pheS"/>
    <property type="match status" value="1"/>
</dbReference>
<evidence type="ECO:0000313" key="16">
    <source>
        <dbReference type="EMBL" id="ADV68917.1"/>
    </source>
</evidence>
<dbReference type="EMBL" id="CP002454">
    <property type="protein sequence ID" value="ADV68917.1"/>
    <property type="molecule type" value="Genomic_DNA"/>
</dbReference>
<dbReference type="Gene3D" id="3.30.930.10">
    <property type="entry name" value="Bira Bifunctional Protein, Domain 2"/>
    <property type="match status" value="1"/>
</dbReference>
<evidence type="ECO:0000256" key="11">
    <source>
        <dbReference type="ARBA" id="ARBA00023146"/>
    </source>
</evidence>
<feature type="binding site" evidence="13">
    <location>
        <position position="247"/>
    </location>
    <ligand>
        <name>Mg(2+)</name>
        <dbReference type="ChEBI" id="CHEBI:18420"/>
        <note>shared with beta subunit</note>
    </ligand>
</feature>
<proteinExistence type="inferred from homology"/>
<dbReference type="OrthoDB" id="9800719at2"/>
<dbReference type="GO" id="GO:0000049">
    <property type="term" value="F:tRNA binding"/>
    <property type="evidence" value="ECO:0007669"/>
    <property type="project" value="InterPro"/>
</dbReference>
<keyword evidence="10 13" id="KW-0648">Protein biosynthesis</keyword>
<evidence type="ECO:0000256" key="12">
    <source>
        <dbReference type="ARBA" id="ARBA00049255"/>
    </source>
</evidence>
<dbReference type="Pfam" id="PF02912">
    <property type="entry name" value="Phe_tRNA-synt_N"/>
    <property type="match status" value="1"/>
</dbReference>
<dbReference type="eggNOG" id="COG0016">
    <property type="taxonomic scope" value="Bacteria"/>
</dbReference>
<dbReference type="SUPFAM" id="SSF55681">
    <property type="entry name" value="Class II aaRS and biotin synthetases"/>
    <property type="match status" value="1"/>
</dbReference>
<evidence type="ECO:0000256" key="4">
    <source>
        <dbReference type="ARBA" id="ARBA00022490"/>
    </source>
</evidence>
<comment type="similarity">
    <text evidence="2 13">Belongs to the class-II aminoacyl-tRNA synthetase family. Phe-tRNA synthetase alpha subunit type 1 subfamily.</text>
</comment>
<dbReference type="STRING" id="709986.Deima_3290"/>
<name>E8U4Q2_DEIML</name>
<feature type="domain" description="Aminoacyl-transfer RNA synthetases class-II family profile" evidence="15">
    <location>
        <begin position="99"/>
        <end position="343"/>
    </location>
</feature>
<evidence type="ECO:0000256" key="14">
    <source>
        <dbReference type="SAM" id="MobiDB-lite"/>
    </source>
</evidence>
<dbReference type="InterPro" id="IPR004529">
    <property type="entry name" value="Phe-tRNA-synth_IIc_asu"/>
</dbReference>
<dbReference type="HAMAP" id="MF_00281">
    <property type="entry name" value="Phe_tRNA_synth_alpha1"/>
    <property type="match status" value="1"/>
</dbReference>
<evidence type="ECO:0000256" key="13">
    <source>
        <dbReference type="HAMAP-Rule" id="MF_00281"/>
    </source>
</evidence>
<evidence type="ECO:0000256" key="10">
    <source>
        <dbReference type="ARBA" id="ARBA00022917"/>
    </source>
</evidence>
<dbReference type="KEGG" id="dmr:Deima_3290"/>
<dbReference type="GO" id="GO:0000287">
    <property type="term" value="F:magnesium ion binding"/>
    <property type="evidence" value="ECO:0007669"/>
    <property type="project" value="UniProtKB-UniRule"/>
</dbReference>
<dbReference type="PANTHER" id="PTHR11538">
    <property type="entry name" value="PHENYLALANYL-TRNA SYNTHETASE"/>
    <property type="match status" value="1"/>
</dbReference>
<dbReference type="HOGENOM" id="CLU_025086_0_1_0"/>
<feature type="region of interest" description="Disordered" evidence="14">
    <location>
        <begin position="339"/>
        <end position="359"/>
    </location>
</feature>
<dbReference type="InterPro" id="IPR004188">
    <property type="entry name" value="Phe-tRNA_ligase_II_N"/>
</dbReference>
<dbReference type="PANTHER" id="PTHR11538:SF41">
    <property type="entry name" value="PHENYLALANINE--TRNA LIGASE, MITOCHONDRIAL"/>
    <property type="match status" value="1"/>
</dbReference>
<dbReference type="InterPro" id="IPR002319">
    <property type="entry name" value="Phenylalanyl-tRNA_Synthase"/>
</dbReference>
<keyword evidence="7 13" id="KW-0547">Nucleotide-binding</keyword>
<dbReference type="SUPFAM" id="SSF46589">
    <property type="entry name" value="tRNA-binding arm"/>
    <property type="match status" value="1"/>
</dbReference>
<evidence type="ECO:0000256" key="5">
    <source>
        <dbReference type="ARBA" id="ARBA00022598"/>
    </source>
</evidence>
<dbReference type="InterPro" id="IPR006195">
    <property type="entry name" value="aa-tRNA-synth_II"/>
</dbReference>
<protein>
    <recommendedName>
        <fullName evidence="13">Phenylalanine--tRNA ligase alpha subunit</fullName>
        <ecNumber evidence="13">6.1.1.20</ecNumber>
    </recommendedName>
    <alternativeName>
        <fullName evidence="13">Phenylalanyl-tRNA synthetase alpha subunit</fullName>
        <shortName evidence="13">PheRS</shortName>
    </alternativeName>
</protein>
<evidence type="ECO:0000256" key="8">
    <source>
        <dbReference type="ARBA" id="ARBA00022840"/>
    </source>
</evidence>
<evidence type="ECO:0000256" key="9">
    <source>
        <dbReference type="ARBA" id="ARBA00022842"/>
    </source>
</evidence>
<dbReference type="Pfam" id="PF01409">
    <property type="entry name" value="tRNA-synt_2d"/>
    <property type="match status" value="1"/>
</dbReference>
<gene>
    <name evidence="13" type="primary">pheS</name>
    <name evidence="16" type="ordered locus">Deima_3290</name>
</gene>
<reference evidence="16 17" key="1">
    <citation type="journal article" date="2011" name="Stand. Genomic Sci.">
        <title>Complete genome sequence of Deinococcus maricopensis type strain (LB-34).</title>
        <authorList>
            <person name="Pukall R."/>
            <person name="Zeytun A."/>
            <person name="Lucas S."/>
            <person name="Lapidus A."/>
            <person name="Hammon N."/>
            <person name="Deshpande S."/>
            <person name="Nolan M."/>
            <person name="Cheng J.F."/>
            <person name="Pitluck S."/>
            <person name="Liolios K."/>
            <person name="Pagani I."/>
            <person name="Mikhailova N."/>
            <person name="Ivanova N."/>
            <person name="Mavromatis K."/>
            <person name="Pati A."/>
            <person name="Tapia R."/>
            <person name="Han C."/>
            <person name="Goodwin L."/>
            <person name="Chen A."/>
            <person name="Palaniappan K."/>
            <person name="Land M."/>
            <person name="Hauser L."/>
            <person name="Chang Y.J."/>
            <person name="Jeffries C.D."/>
            <person name="Brambilla E.M."/>
            <person name="Rohde M."/>
            <person name="Goker M."/>
            <person name="Detter J.C."/>
            <person name="Woyke T."/>
            <person name="Bristow J."/>
            <person name="Eisen J.A."/>
            <person name="Markowitz V."/>
            <person name="Hugenholtz P."/>
            <person name="Kyrpides N.C."/>
            <person name="Klenk H.P."/>
        </authorList>
    </citation>
    <scope>NUCLEOTIDE SEQUENCE [LARGE SCALE GENOMIC DNA]</scope>
    <source>
        <strain evidence="17">DSM 21211 / LMG 22137 / NRRL B-23946 / LB-34</strain>
    </source>
</reference>
<evidence type="ECO:0000256" key="7">
    <source>
        <dbReference type="ARBA" id="ARBA00022741"/>
    </source>
</evidence>
<evidence type="ECO:0000256" key="2">
    <source>
        <dbReference type="ARBA" id="ARBA00010207"/>
    </source>
</evidence>
<comment type="catalytic activity">
    <reaction evidence="12 13">
        <text>tRNA(Phe) + L-phenylalanine + ATP = L-phenylalanyl-tRNA(Phe) + AMP + diphosphate + H(+)</text>
        <dbReference type="Rhea" id="RHEA:19413"/>
        <dbReference type="Rhea" id="RHEA-COMP:9668"/>
        <dbReference type="Rhea" id="RHEA-COMP:9699"/>
        <dbReference type="ChEBI" id="CHEBI:15378"/>
        <dbReference type="ChEBI" id="CHEBI:30616"/>
        <dbReference type="ChEBI" id="CHEBI:33019"/>
        <dbReference type="ChEBI" id="CHEBI:58095"/>
        <dbReference type="ChEBI" id="CHEBI:78442"/>
        <dbReference type="ChEBI" id="CHEBI:78531"/>
        <dbReference type="ChEBI" id="CHEBI:456215"/>
        <dbReference type="EC" id="6.1.1.20"/>
    </reaction>
</comment>
<reference evidence="17" key="2">
    <citation type="submission" date="2011-01" db="EMBL/GenBank/DDBJ databases">
        <title>The complete genome of Deinococcus maricopensis DSM 21211.</title>
        <authorList>
            <consortium name="US DOE Joint Genome Institute (JGI-PGF)"/>
            <person name="Lucas S."/>
            <person name="Copeland A."/>
            <person name="Lapidus A."/>
            <person name="Goodwin L."/>
            <person name="Pitluck S."/>
            <person name="Kyrpides N."/>
            <person name="Mavromatis K."/>
            <person name="Pagani I."/>
            <person name="Ivanova N."/>
            <person name="Ovchinnikova G."/>
            <person name="Zeytun A."/>
            <person name="Detter J.C."/>
            <person name="Han C."/>
            <person name="Land M."/>
            <person name="Hauser L."/>
            <person name="Markowitz V."/>
            <person name="Cheng J.-F."/>
            <person name="Hugenholtz P."/>
            <person name="Woyke T."/>
            <person name="Wu D."/>
            <person name="Pukall R."/>
            <person name="Gehrich-Schroeter G."/>
            <person name="Brambilla E."/>
            <person name="Klenk H.-P."/>
            <person name="Eisen J.A."/>
        </authorList>
    </citation>
    <scope>NUCLEOTIDE SEQUENCE [LARGE SCALE GENOMIC DNA]</scope>
    <source>
        <strain evidence="17">DSM 21211 / LMG 22137 / NRRL B-23946 / LB-34</strain>
    </source>
</reference>
<comment type="subunit">
    <text evidence="3 13">Tetramer of two alpha and two beta subunits.</text>
</comment>
<evidence type="ECO:0000313" key="17">
    <source>
        <dbReference type="Proteomes" id="UP000008635"/>
    </source>
</evidence>
<comment type="subcellular location">
    <subcellularLocation>
        <location evidence="1 13">Cytoplasm</location>
    </subcellularLocation>
</comment>
<dbReference type="AlphaFoldDB" id="E8U4Q2"/>
<organism evidence="16 17">
    <name type="scientific">Deinococcus maricopensis (strain DSM 21211 / LMG 22137 / NRRL B-23946 / LB-34)</name>
    <dbReference type="NCBI Taxonomy" id="709986"/>
    <lineage>
        <taxon>Bacteria</taxon>
        <taxon>Thermotogati</taxon>
        <taxon>Deinococcota</taxon>
        <taxon>Deinococci</taxon>
        <taxon>Deinococcales</taxon>
        <taxon>Deinococcaceae</taxon>
        <taxon>Deinococcus</taxon>
    </lineage>
</organism>
<dbReference type="GO" id="GO:0006432">
    <property type="term" value="P:phenylalanyl-tRNA aminoacylation"/>
    <property type="evidence" value="ECO:0007669"/>
    <property type="project" value="UniProtKB-UniRule"/>
</dbReference>
<keyword evidence="11 13" id="KW-0030">Aminoacyl-tRNA synthetase</keyword>
<evidence type="ECO:0000256" key="3">
    <source>
        <dbReference type="ARBA" id="ARBA00011209"/>
    </source>
</evidence>
<dbReference type="CDD" id="cd00496">
    <property type="entry name" value="PheRS_alpha_core"/>
    <property type="match status" value="1"/>
</dbReference>
<keyword evidence="5 13" id="KW-0436">Ligase</keyword>
<dbReference type="InterPro" id="IPR010978">
    <property type="entry name" value="tRNA-bd_arm"/>
</dbReference>
<accession>E8U4Q2</accession>
<evidence type="ECO:0000256" key="1">
    <source>
        <dbReference type="ARBA" id="ARBA00004496"/>
    </source>
</evidence>
<evidence type="ECO:0000259" key="15">
    <source>
        <dbReference type="PROSITE" id="PS50862"/>
    </source>
</evidence>
<evidence type="ECO:0000256" key="6">
    <source>
        <dbReference type="ARBA" id="ARBA00022723"/>
    </source>
</evidence>